<dbReference type="PANTHER" id="PTHR43190">
    <property type="entry name" value="N-ACETYL-D-GLUCOSAMINE KINASE"/>
    <property type="match status" value="1"/>
</dbReference>
<keyword evidence="3" id="KW-1185">Reference proteome</keyword>
<gene>
    <name evidence="2" type="ORF">ACFFGN_23080</name>
</gene>
<accession>A0ABV6QQR7</accession>
<organism evidence="2 3">
    <name type="scientific">Kribbella deserti</name>
    <dbReference type="NCBI Taxonomy" id="1926257"/>
    <lineage>
        <taxon>Bacteria</taxon>
        <taxon>Bacillati</taxon>
        <taxon>Actinomycetota</taxon>
        <taxon>Actinomycetes</taxon>
        <taxon>Propionibacteriales</taxon>
        <taxon>Kribbellaceae</taxon>
        <taxon>Kribbella</taxon>
    </lineage>
</organism>
<dbReference type="PANTHER" id="PTHR43190:SF3">
    <property type="entry name" value="N-ACETYL-D-GLUCOSAMINE KINASE"/>
    <property type="match status" value="1"/>
</dbReference>
<sequence length="306" mass="30925">MITVAVDGGQSSLRLKILPDGVTGWGPGYVHGRNGVQAIVDAVRRAADQAGLDGRPVAIATLGLTGYPGDAAARQTLANGLARVLHANEVRLCGDMVTAHAGALPAGYGVVVAAGTGTVCLAVDRDGSWHQVDGHGYLFGDAGSAFAIGRAGIVAAQRARDGRATVTTLAEVSASPAKLYTSTTVVADVARFAPVVLRCAALGDIVAQGIVAGAVADLAETISTGVRALRGTDRVPVACVGGLFAAGEQLLGPLRSALDSRALLTPPAGASLDGAQRLTDGEARQYAGLIDVYHFDADPTSTSREP</sequence>
<reference evidence="2 3" key="1">
    <citation type="submission" date="2024-09" db="EMBL/GenBank/DDBJ databases">
        <authorList>
            <person name="Sun Q."/>
            <person name="Mori K."/>
        </authorList>
    </citation>
    <scope>NUCLEOTIDE SEQUENCE [LARGE SCALE GENOMIC DNA]</scope>
    <source>
        <strain evidence="2 3">CGMCC 1.15906</strain>
    </source>
</reference>
<dbReference type="InterPro" id="IPR043129">
    <property type="entry name" value="ATPase_NBD"/>
</dbReference>
<dbReference type="Pfam" id="PF01869">
    <property type="entry name" value="BcrAD_BadFG"/>
    <property type="match status" value="1"/>
</dbReference>
<dbReference type="InterPro" id="IPR052519">
    <property type="entry name" value="Euk-type_GlcNAc_Kinase"/>
</dbReference>
<dbReference type="RefSeq" id="WP_380051164.1">
    <property type="nucleotide sequence ID" value="NZ_JBHLTC010000030.1"/>
</dbReference>
<keyword evidence="2" id="KW-0418">Kinase</keyword>
<dbReference type="EMBL" id="JBHLTC010000030">
    <property type="protein sequence ID" value="MFC0626983.1"/>
    <property type="molecule type" value="Genomic_DNA"/>
</dbReference>
<name>A0ABV6QQR7_9ACTN</name>
<dbReference type="InterPro" id="IPR002731">
    <property type="entry name" value="ATPase_BadF"/>
</dbReference>
<keyword evidence="2" id="KW-0808">Transferase</keyword>
<evidence type="ECO:0000259" key="1">
    <source>
        <dbReference type="Pfam" id="PF01869"/>
    </source>
</evidence>
<feature type="domain" description="ATPase BadF/BadG/BcrA/BcrD type" evidence="1">
    <location>
        <begin position="33"/>
        <end position="257"/>
    </location>
</feature>
<proteinExistence type="predicted"/>
<dbReference type="GO" id="GO:0016301">
    <property type="term" value="F:kinase activity"/>
    <property type="evidence" value="ECO:0007669"/>
    <property type="project" value="UniProtKB-KW"/>
</dbReference>
<dbReference type="SUPFAM" id="SSF53067">
    <property type="entry name" value="Actin-like ATPase domain"/>
    <property type="match status" value="2"/>
</dbReference>
<protein>
    <submittedName>
        <fullName evidence="2">N-acetylglucosamine kinase</fullName>
    </submittedName>
</protein>
<dbReference type="Proteomes" id="UP001589890">
    <property type="component" value="Unassembled WGS sequence"/>
</dbReference>
<evidence type="ECO:0000313" key="3">
    <source>
        <dbReference type="Proteomes" id="UP001589890"/>
    </source>
</evidence>
<comment type="caution">
    <text evidence="2">The sequence shown here is derived from an EMBL/GenBank/DDBJ whole genome shotgun (WGS) entry which is preliminary data.</text>
</comment>
<evidence type="ECO:0000313" key="2">
    <source>
        <dbReference type="EMBL" id="MFC0626983.1"/>
    </source>
</evidence>
<dbReference type="Gene3D" id="3.30.420.40">
    <property type="match status" value="2"/>
</dbReference>